<dbReference type="Proteomes" id="UP000245880">
    <property type="component" value="Unassembled WGS sequence"/>
</dbReference>
<dbReference type="Pfam" id="PF00884">
    <property type="entry name" value="Sulfatase"/>
    <property type="match status" value="1"/>
</dbReference>
<dbReference type="Gene3D" id="3.40.720.10">
    <property type="entry name" value="Alkaline Phosphatase, subunit A"/>
    <property type="match status" value="1"/>
</dbReference>
<dbReference type="SUPFAM" id="SSF53649">
    <property type="entry name" value="Alkaline phosphatase-like"/>
    <property type="match status" value="1"/>
</dbReference>
<evidence type="ECO:0000313" key="4">
    <source>
        <dbReference type="Proteomes" id="UP000245880"/>
    </source>
</evidence>
<feature type="signal peptide" evidence="1">
    <location>
        <begin position="1"/>
        <end position="25"/>
    </location>
</feature>
<dbReference type="PANTHER" id="PTHR43751">
    <property type="entry name" value="SULFATASE"/>
    <property type="match status" value="1"/>
</dbReference>
<organism evidence="3 4">
    <name type="scientific">Dyadobacter jejuensis</name>
    <dbReference type="NCBI Taxonomy" id="1082580"/>
    <lineage>
        <taxon>Bacteria</taxon>
        <taxon>Pseudomonadati</taxon>
        <taxon>Bacteroidota</taxon>
        <taxon>Cytophagia</taxon>
        <taxon>Cytophagales</taxon>
        <taxon>Spirosomataceae</taxon>
        <taxon>Dyadobacter</taxon>
    </lineage>
</organism>
<feature type="domain" description="Sulfatase N-terminal" evidence="2">
    <location>
        <begin position="33"/>
        <end position="325"/>
    </location>
</feature>
<proteinExistence type="predicted"/>
<dbReference type="InterPro" id="IPR052701">
    <property type="entry name" value="GAG_Ulvan_Degrading_Sulfatases"/>
</dbReference>
<evidence type="ECO:0000313" key="3">
    <source>
        <dbReference type="EMBL" id="PWJ57970.1"/>
    </source>
</evidence>
<feature type="chain" id="PRO_5016417844" evidence="1">
    <location>
        <begin position="26"/>
        <end position="531"/>
    </location>
</feature>
<reference evidence="3 4" key="1">
    <citation type="submission" date="2018-03" db="EMBL/GenBank/DDBJ databases">
        <title>Genomic Encyclopedia of Archaeal and Bacterial Type Strains, Phase II (KMG-II): from individual species to whole genera.</title>
        <authorList>
            <person name="Goeker M."/>
        </authorList>
    </citation>
    <scope>NUCLEOTIDE SEQUENCE [LARGE SCALE GENOMIC DNA]</scope>
    <source>
        <strain evidence="3 4">DSM 100346</strain>
    </source>
</reference>
<name>A0A316AME8_9BACT</name>
<gene>
    <name evidence="3" type="ORF">CLV98_105150</name>
</gene>
<dbReference type="OrthoDB" id="9789742at2"/>
<accession>A0A316AME8</accession>
<dbReference type="EMBL" id="QGDT01000005">
    <property type="protein sequence ID" value="PWJ57970.1"/>
    <property type="molecule type" value="Genomic_DNA"/>
</dbReference>
<evidence type="ECO:0000256" key="1">
    <source>
        <dbReference type="SAM" id="SignalP"/>
    </source>
</evidence>
<evidence type="ECO:0000259" key="2">
    <source>
        <dbReference type="Pfam" id="PF00884"/>
    </source>
</evidence>
<keyword evidence="4" id="KW-1185">Reference proteome</keyword>
<protein>
    <submittedName>
        <fullName evidence="3">Arylsulfatase A-like enzyme</fullName>
    </submittedName>
</protein>
<dbReference type="InterPro" id="IPR017850">
    <property type="entry name" value="Alkaline_phosphatase_core_sf"/>
</dbReference>
<dbReference type="AlphaFoldDB" id="A0A316AME8"/>
<dbReference type="InterPro" id="IPR000917">
    <property type="entry name" value="Sulfatase_N"/>
</dbReference>
<dbReference type="RefSeq" id="WP_109674573.1">
    <property type="nucleotide sequence ID" value="NZ_QGDT01000005.1"/>
</dbReference>
<dbReference type="CDD" id="cd16027">
    <property type="entry name" value="SGSH"/>
    <property type="match status" value="1"/>
</dbReference>
<sequence length="531" mass="60641">MIDSKKYFVPLLIAVGLLASGQSQASEDKPKRPNILFCIADDASFQHMGAYGLTKWVNTPNFNRVANEGVLFMNAYTPNAKCAPSRSCILTGRNPWQLEEAANHVPFFPAKFRTWMEELAHQGYQTGFTGKGWAPGKPGSLDGKPRQLTGKPFMTKKLKAPTSSISTTDYAGNFEDFMNQRNPEEPFSFWYGGHEPHRTYEYGSGLAKGNKKLSDIDRVPAFWPDNEVVRNDMLDYAFEVEYFDQNLGKILDILEKKGELDNTIIIVTSDNGMPFPRIKGHVYEYDNHLPLAVMWKEGIAHPKRKIEDFISFIDLAPTILEAAGVKRDKQIMNDIQGESFLSILKSDKQGIVEPKRDHVLIGKERTDVGRPHDQGYPVRGIIKDHFIYTKNYEPSRWPAGNPETGYLDTDGSPTKTEILNGRRNGTDVRRWEISFGKKGPEELYRFDQDFDNMNNLANDPKYADIKQRLVQQMEKELKEQKDPRMEGKGAIFDSYPYSEAKTRNFYDRMMKGEKMEAKWVNPTDVETVPEQ</sequence>
<keyword evidence="1" id="KW-0732">Signal</keyword>
<comment type="caution">
    <text evidence="3">The sequence shown here is derived from an EMBL/GenBank/DDBJ whole genome shotgun (WGS) entry which is preliminary data.</text>
</comment>
<dbReference type="PANTHER" id="PTHR43751:SF1">
    <property type="entry name" value="SULFATASE ATSG-RELATED"/>
    <property type="match status" value="1"/>
</dbReference>